<dbReference type="InterPro" id="IPR000515">
    <property type="entry name" value="MetI-like"/>
</dbReference>
<dbReference type="OrthoDB" id="9787841at2"/>
<dbReference type="PANTHER" id="PTHR30614:SF20">
    <property type="entry name" value="GLUTAMINE TRANSPORT SYSTEM PERMEASE PROTEIN GLNP"/>
    <property type="match status" value="1"/>
</dbReference>
<reference evidence="10 11" key="1">
    <citation type="submission" date="2019-03" db="EMBL/GenBank/DDBJ databases">
        <title>Draft Genome Sequence of Desulfosporosinus fructosivorans Strain 63.6F, Isolated from Marine Sediment in the Baltic Sea.</title>
        <authorList>
            <person name="Hausmann B."/>
            <person name="Vandieken V."/>
            <person name="Pjevac P."/>
            <person name="Schreck K."/>
            <person name="Herbold C.W."/>
            <person name="Loy A."/>
        </authorList>
    </citation>
    <scope>NUCLEOTIDE SEQUENCE [LARGE SCALE GENOMIC DNA]</scope>
    <source>
        <strain evidence="10 11">63.6F</strain>
    </source>
</reference>
<name>A0A4Z0QY61_9FIRM</name>
<dbReference type="InterPro" id="IPR035906">
    <property type="entry name" value="MetI-like_sf"/>
</dbReference>
<dbReference type="Proteomes" id="UP000298460">
    <property type="component" value="Unassembled WGS sequence"/>
</dbReference>
<dbReference type="AlphaFoldDB" id="A0A4Z0QY61"/>
<keyword evidence="5 7" id="KW-1133">Transmembrane helix</keyword>
<accession>A0A4Z0QY61</accession>
<evidence type="ECO:0000256" key="7">
    <source>
        <dbReference type="RuleBase" id="RU363032"/>
    </source>
</evidence>
<evidence type="ECO:0000256" key="5">
    <source>
        <dbReference type="ARBA" id="ARBA00022989"/>
    </source>
</evidence>
<sequence length="523" mass="57861">MRRTGFLLMMSVAVMLLLCACSRQQTELIHSVSDDTSAQSITSNEQLNGKRVGFITGMIHIENFRPHYKAVEYEFSGFSPMLEALKAGKIDALLSNDAVAKEIIHENPGLTMLPSYAEIFASVGVNKNNTELGDKLDAVIKRFLKDGTIDRIEKKWSGSDEAAKVLSTVNHNGENGTMIVGVQGDDYPSSYYKNNELVGQEVDLAQLLADELGMKLKLVVMDFSGIIPGIASGKIDLAFNLAHSEERAKSIRFLSPMSTFSSVATVKSADYVGTASGETFLASLKDSFRKTFLVEDRYKLILQGLWVTIIISMLSVLFGSLLGVLVCAMRRSRTKLLSGLAQIYIRLIQGIPIVLLLMILYYILFAKVDIDPVLIAVVGFSINFAAYASEIFRMAIDATDKGQLEAAYALGFSKYAGFFKVTLPQALRHILPIYKGEFVSMVKMTSVVGYIAIQDLTKMSDIIRSRTFDAFFPLLATAFIYFVLTYLFIFVLGRVELRIDPKQRKRIVKGVRPSVPAGKEEAV</sequence>
<dbReference type="Gene3D" id="3.40.190.10">
    <property type="entry name" value="Periplasmic binding protein-like II"/>
    <property type="match status" value="3"/>
</dbReference>
<gene>
    <name evidence="10" type="ORF">E4K67_23385</name>
</gene>
<evidence type="ECO:0000256" key="3">
    <source>
        <dbReference type="ARBA" id="ARBA00022692"/>
    </source>
</evidence>
<dbReference type="PROSITE" id="PS50928">
    <property type="entry name" value="ABC_TM1"/>
    <property type="match status" value="1"/>
</dbReference>
<dbReference type="GO" id="GO:0006865">
    <property type="term" value="P:amino acid transport"/>
    <property type="evidence" value="ECO:0007669"/>
    <property type="project" value="UniProtKB-KW"/>
</dbReference>
<feature type="signal peptide" evidence="8">
    <location>
        <begin position="1"/>
        <end position="25"/>
    </location>
</feature>
<organism evidence="10 11">
    <name type="scientific">Desulfosporosinus fructosivorans</name>
    <dbReference type="NCBI Taxonomy" id="2018669"/>
    <lineage>
        <taxon>Bacteria</taxon>
        <taxon>Bacillati</taxon>
        <taxon>Bacillota</taxon>
        <taxon>Clostridia</taxon>
        <taxon>Eubacteriales</taxon>
        <taxon>Desulfitobacteriaceae</taxon>
        <taxon>Desulfosporosinus</taxon>
    </lineage>
</organism>
<dbReference type="GO" id="GO:0005886">
    <property type="term" value="C:plasma membrane"/>
    <property type="evidence" value="ECO:0007669"/>
    <property type="project" value="UniProtKB-SubCell"/>
</dbReference>
<comment type="similarity">
    <text evidence="2">Belongs to the binding-protein-dependent transport system permease family. HisMQ subfamily.</text>
</comment>
<dbReference type="SUPFAM" id="SSF161098">
    <property type="entry name" value="MetI-like"/>
    <property type="match status" value="1"/>
</dbReference>
<dbReference type="SUPFAM" id="SSF53850">
    <property type="entry name" value="Periplasmic binding protein-like II"/>
    <property type="match status" value="2"/>
</dbReference>
<dbReference type="RefSeq" id="WP_135551179.1">
    <property type="nucleotide sequence ID" value="NZ_SPQQ01000011.1"/>
</dbReference>
<feature type="transmembrane region" description="Helical" evidence="7">
    <location>
        <begin position="341"/>
        <end position="364"/>
    </location>
</feature>
<dbReference type="CDD" id="cd06261">
    <property type="entry name" value="TM_PBP2"/>
    <property type="match status" value="1"/>
</dbReference>
<proteinExistence type="inferred from homology"/>
<feature type="domain" description="ABC transmembrane type-1" evidence="9">
    <location>
        <begin position="305"/>
        <end position="492"/>
    </location>
</feature>
<comment type="caution">
    <text evidence="10">The sequence shown here is derived from an EMBL/GenBank/DDBJ whole genome shotgun (WGS) entry which is preliminary data.</text>
</comment>
<keyword evidence="8" id="KW-0732">Signal</keyword>
<dbReference type="GO" id="GO:0055085">
    <property type="term" value="P:transmembrane transport"/>
    <property type="evidence" value="ECO:0007669"/>
    <property type="project" value="InterPro"/>
</dbReference>
<dbReference type="InterPro" id="IPR043429">
    <property type="entry name" value="ArtM/GltK/GlnP/TcyL/YhdX-like"/>
</dbReference>
<feature type="chain" id="PRO_5038881803" evidence="8">
    <location>
        <begin position="26"/>
        <end position="523"/>
    </location>
</feature>
<keyword evidence="3 7" id="KW-0812">Transmembrane</keyword>
<dbReference type="PROSITE" id="PS51257">
    <property type="entry name" value="PROKAR_LIPOPROTEIN"/>
    <property type="match status" value="1"/>
</dbReference>
<evidence type="ECO:0000256" key="2">
    <source>
        <dbReference type="ARBA" id="ARBA00010072"/>
    </source>
</evidence>
<evidence type="ECO:0000256" key="6">
    <source>
        <dbReference type="ARBA" id="ARBA00023136"/>
    </source>
</evidence>
<dbReference type="Gene3D" id="1.10.3720.10">
    <property type="entry name" value="MetI-like"/>
    <property type="match status" value="1"/>
</dbReference>
<comment type="subcellular location">
    <subcellularLocation>
        <location evidence="7">Cell membrane</location>
        <topology evidence="7">Multi-pass membrane protein</topology>
    </subcellularLocation>
    <subcellularLocation>
        <location evidence="1">Membrane</location>
        <topology evidence="1">Multi-pass membrane protein</topology>
    </subcellularLocation>
</comment>
<evidence type="ECO:0000256" key="4">
    <source>
        <dbReference type="ARBA" id="ARBA00022970"/>
    </source>
</evidence>
<feature type="transmembrane region" description="Helical" evidence="7">
    <location>
        <begin position="473"/>
        <end position="495"/>
    </location>
</feature>
<keyword evidence="4" id="KW-0029">Amino-acid transport</keyword>
<dbReference type="PANTHER" id="PTHR30614">
    <property type="entry name" value="MEMBRANE COMPONENT OF AMINO ACID ABC TRANSPORTER"/>
    <property type="match status" value="1"/>
</dbReference>
<evidence type="ECO:0000256" key="8">
    <source>
        <dbReference type="SAM" id="SignalP"/>
    </source>
</evidence>
<keyword evidence="11" id="KW-1185">Reference proteome</keyword>
<evidence type="ECO:0000259" key="9">
    <source>
        <dbReference type="PROSITE" id="PS50928"/>
    </source>
</evidence>
<keyword evidence="6 7" id="KW-0472">Membrane</keyword>
<protein>
    <submittedName>
        <fullName evidence="10">Transporter substrate-binding domain-containing protein</fullName>
    </submittedName>
</protein>
<dbReference type="Pfam" id="PF00528">
    <property type="entry name" value="BPD_transp_1"/>
    <property type="match status" value="1"/>
</dbReference>
<keyword evidence="7" id="KW-0813">Transport</keyword>
<evidence type="ECO:0000313" key="10">
    <source>
        <dbReference type="EMBL" id="TGE35712.1"/>
    </source>
</evidence>
<dbReference type="EMBL" id="SPQQ01000011">
    <property type="protein sequence ID" value="TGE35712.1"/>
    <property type="molecule type" value="Genomic_DNA"/>
</dbReference>
<evidence type="ECO:0000256" key="1">
    <source>
        <dbReference type="ARBA" id="ARBA00004141"/>
    </source>
</evidence>
<feature type="transmembrane region" description="Helical" evidence="7">
    <location>
        <begin position="370"/>
        <end position="388"/>
    </location>
</feature>
<evidence type="ECO:0000313" key="11">
    <source>
        <dbReference type="Proteomes" id="UP000298460"/>
    </source>
</evidence>
<feature type="transmembrane region" description="Helical" evidence="7">
    <location>
        <begin position="305"/>
        <end position="329"/>
    </location>
</feature>